<evidence type="ECO:0000313" key="1">
    <source>
        <dbReference type="EMBL" id="KAG5596075.1"/>
    </source>
</evidence>
<evidence type="ECO:0000313" key="2">
    <source>
        <dbReference type="Proteomes" id="UP000824120"/>
    </source>
</evidence>
<organism evidence="1 2">
    <name type="scientific">Solanum commersonii</name>
    <name type="common">Commerson's wild potato</name>
    <name type="synonym">Commerson's nightshade</name>
    <dbReference type="NCBI Taxonomy" id="4109"/>
    <lineage>
        <taxon>Eukaryota</taxon>
        <taxon>Viridiplantae</taxon>
        <taxon>Streptophyta</taxon>
        <taxon>Embryophyta</taxon>
        <taxon>Tracheophyta</taxon>
        <taxon>Spermatophyta</taxon>
        <taxon>Magnoliopsida</taxon>
        <taxon>eudicotyledons</taxon>
        <taxon>Gunneridae</taxon>
        <taxon>Pentapetalae</taxon>
        <taxon>asterids</taxon>
        <taxon>lamiids</taxon>
        <taxon>Solanales</taxon>
        <taxon>Solanaceae</taxon>
        <taxon>Solanoideae</taxon>
        <taxon>Solaneae</taxon>
        <taxon>Solanum</taxon>
    </lineage>
</organism>
<reference evidence="1 2" key="1">
    <citation type="submission" date="2020-09" db="EMBL/GenBank/DDBJ databases">
        <title>De no assembly of potato wild relative species, Solanum commersonii.</title>
        <authorList>
            <person name="Cho K."/>
        </authorList>
    </citation>
    <scope>NUCLEOTIDE SEQUENCE [LARGE SCALE GENOMIC DNA]</scope>
    <source>
        <strain evidence="1">LZ3.2</strain>
        <tissue evidence="1">Leaf</tissue>
    </source>
</reference>
<dbReference type="Proteomes" id="UP000824120">
    <property type="component" value="Chromosome 7"/>
</dbReference>
<keyword evidence="2" id="KW-1185">Reference proteome</keyword>
<dbReference type="EMBL" id="JACXVP010000007">
    <property type="protein sequence ID" value="KAG5596075.1"/>
    <property type="molecule type" value="Genomic_DNA"/>
</dbReference>
<accession>A0A9J5Y5W7</accession>
<dbReference type="AlphaFoldDB" id="A0A9J5Y5W7"/>
<proteinExistence type="predicted"/>
<comment type="caution">
    <text evidence="1">The sequence shown here is derived from an EMBL/GenBank/DDBJ whole genome shotgun (WGS) entry which is preliminary data.</text>
</comment>
<name>A0A9J5Y5W7_SOLCO</name>
<sequence>MAAPVGNFPWGEDLKVETMIELSLPFYCMLSSISSTLSINAYSSSIISLHPSGSTLSGQFIRVTTYNYS</sequence>
<protein>
    <submittedName>
        <fullName evidence="1">Uncharacterized protein</fullName>
    </submittedName>
</protein>
<gene>
    <name evidence="1" type="ORF">H5410_037307</name>
</gene>